<dbReference type="Proteomes" id="UP000613512">
    <property type="component" value="Unassembled WGS sequence"/>
</dbReference>
<evidence type="ECO:0000313" key="3">
    <source>
        <dbReference type="Proteomes" id="UP000613512"/>
    </source>
</evidence>
<keyword evidence="3" id="KW-1185">Reference proteome</keyword>
<evidence type="ECO:0000259" key="1">
    <source>
        <dbReference type="PROSITE" id="PS50965"/>
    </source>
</evidence>
<reference evidence="2" key="1">
    <citation type="journal article" date="2014" name="Int. J. Syst. Evol. Microbiol.">
        <title>Complete genome sequence of Corynebacterium casei LMG S-19264T (=DSM 44701T), isolated from a smear-ripened cheese.</title>
        <authorList>
            <consortium name="US DOE Joint Genome Institute (JGI-PGF)"/>
            <person name="Walter F."/>
            <person name="Albersmeier A."/>
            <person name="Kalinowski J."/>
            <person name="Ruckert C."/>
        </authorList>
    </citation>
    <scope>NUCLEOTIDE SEQUENCE</scope>
    <source>
        <strain evidence="2">CGMCC 1.12408</strain>
    </source>
</reference>
<dbReference type="InterPro" id="IPR011528">
    <property type="entry name" value="NERD"/>
</dbReference>
<dbReference type="EMBL" id="BMEY01000012">
    <property type="protein sequence ID" value="GGA80790.1"/>
    <property type="molecule type" value="Genomic_DNA"/>
</dbReference>
<organism evidence="2 3">
    <name type="scientific">Ornithinibacillus halotolerans</name>
    <dbReference type="NCBI Taxonomy" id="1274357"/>
    <lineage>
        <taxon>Bacteria</taxon>
        <taxon>Bacillati</taxon>
        <taxon>Bacillota</taxon>
        <taxon>Bacilli</taxon>
        <taxon>Bacillales</taxon>
        <taxon>Bacillaceae</taxon>
        <taxon>Ornithinibacillus</taxon>
    </lineage>
</organism>
<gene>
    <name evidence="2" type="ORF">GCM10008025_25210</name>
</gene>
<protein>
    <recommendedName>
        <fullName evidence="1">NERD domain-containing protein</fullName>
    </recommendedName>
</protein>
<accession>A0A916WAK3</accession>
<comment type="caution">
    <text evidence="2">The sequence shown here is derived from an EMBL/GenBank/DDBJ whole genome shotgun (WGS) entry which is preliminary data.</text>
</comment>
<sequence>MIVKPLKPQLILLQTEALNKRLPPNHKMKDTVQNDARILRAGYNGERTLSFTLSLIDNPSIKILHNLRIPDSYGYFQIDNMIINCHYAVLSEVKNIYGTVTFDNMGQMIRSIGEEEEGFRNPIEQVGKQEYRLKKWLKEMRLPLFPIERFVVFSNSGTILRNLTNEKSLSNIVIHEDRLFSKLARLESKYEEASLTTRQLNRIIKRLLVAHTPKSVNILEKYEITKEQLIKGVFCEKCNAAIMIRIYGAWKCLDCGFTSKDAHITALKDYALLVSKEIGNREIREFLKVDSIHVAKHLMKKSGFKQSGVTSARKYLLDFDFNAD</sequence>
<proteinExistence type="predicted"/>
<feature type="domain" description="NERD" evidence="1">
    <location>
        <begin position="41"/>
        <end position="156"/>
    </location>
</feature>
<reference evidence="2" key="2">
    <citation type="submission" date="2020-09" db="EMBL/GenBank/DDBJ databases">
        <authorList>
            <person name="Sun Q."/>
            <person name="Zhou Y."/>
        </authorList>
    </citation>
    <scope>NUCLEOTIDE SEQUENCE</scope>
    <source>
        <strain evidence="2">CGMCC 1.12408</strain>
    </source>
</reference>
<evidence type="ECO:0000313" key="2">
    <source>
        <dbReference type="EMBL" id="GGA80790.1"/>
    </source>
</evidence>
<name>A0A916WAK3_9BACI</name>
<dbReference type="PROSITE" id="PS50965">
    <property type="entry name" value="NERD"/>
    <property type="match status" value="1"/>
</dbReference>
<dbReference type="Pfam" id="PF08378">
    <property type="entry name" value="NERD"/>
    <property type="match status" value="1"/>
</dbReference>
<dbReference type="AlphaFoldDB" id="A0A916WAK3"/>
<dbReference type="RefSeq" id="WP_188385018.1">
    <property type="nucleotide sequence ID" value="NZ_BMEY01000012.1"/>
</dbReference>